<dbReference type="InterPro" id="IPR027919">
    <property type="entry name" value="DUF4568"/>
</dbReference>
<dbReference type="OrthoDB" id="9789756at2759"/>
<reference evidence="3" key="1">
    <citation type="submission" date="2025-08" db="UniProtKB">
        <authorList>
            <consortium name="RefSeq"/>
        </authorList>
    </citation>
    <scope>IDENTIFICATION</scope>
    <source>
        <tissue evidence="3">Spleen</tissue>
    </source>
</reference>
<dbReference type="GeneID" id="102829684"/>
<evidence type="ECO:0000256" key="1">
    <source>
        <dbReference type="SAM" id="MobiDB-lite"/>
    </source>
</evidence>
<keyword evidence="2" id="KW-1185">Reference proteome</keyword>
<organism evidence="2 3">
    <name type="scientific">Chrysochloris asiatica</name>
    <name type="common">Cape golden mole</name>
    <dbReference type="NCBI Taxonomy" id="185453"/>
    <lineage>
        <taxon>Eukaryota</taxon>
        <taxon>Metazoa</taxon>
        <taxon>Chordata</taxon>
        <taxon>Craniata</taxon>
        <taxon>Vertebrata</taxon>
        <taxon>Euteleostomi</taxon>
        <taxon>Mammalia</taxon>
        <taxon>Eutheria</taxon>
        <taxon>Afrotheria</taxon>
        <taxon>Chrysochloridae</taxon>
        <taxon>Chrysochlorinae</taxon>
        <taxon>Chrysochloris</taxon>
    </lineage>
</organism>
<dbReference type="AlphaFoldDB" id="A0A9B0WLW3"/>
<dbReference type="Pfam" id="PF15132">
    <property type="entry name" value="DUF4568"/>
    <property type="match status" value="2"/>
</dbReference>
<protein>
    <submittedName>
        <fullName evidence="3">Uncharacterized protein LOC102829684</fullName>
    </submittedName>
</protein>
<proteinExistence type="predicted"/>
<dbReference type="RefSeq" id="XP_006860341.1">
    <property type="nucleotide sequence ID" value="XM_006860279.1"/>
</dbReference>
<evidence type="ECO:0000313" key="3">
    <source>
        <dbReference type="RefSeq" id="XP_006860341.1"/>
    </source>
</evidence>
<feature type="region of interest" description="Disordered" evidence="1">
    <location>
        <begin position="488"/>
        <end position="527"/>
    </location>
</feature>
<gene>
    <name evidence="3" type="primary">LOC102829684</name>
</gene>
<dbReference type="Proteomes" id="UP000504623">
    <property type="component" value="Unplaced"/>
</dbReference>
<evidence type="ECO:0000313" key="2">
    <source>
        <dbReference type="Proteomes" id="UP000504623"/>
    </source>
</evidence>
<accession>A0A9B0WLW3</accession>
<feature type="region of interest" description="Disordered" evidence="1">
    <location>
        <begin position="380"/>
        <end position="402"/>
    </location>
</feature>
<name>A0A9B0WLW3_CHRAS</name>
<sequence>MDVARGRGAVGVAEIPTLSVVQPQQVYPVPSTASQESVCCGCRLSPRDRLPGPRVQAVLPYWVPLTLRSPKQTQKMAQARVLRNANGCSCPCHRFGGRLPTPRDQAVMPYWVPQRLRRQRADRPHGLILQVEKRQQRPTGLPGNCPRKGRGGVILICSELHTQWVRGASIFLEIIANVADRPLDAPSRYRQWRICCDRPLLLLKWQQLQAPQALGEVADFPELPLLPFGLSLLTLLQAVLRVLAIIRGVAFRSLAELVLRASARPAAFRGQRLALPAPACAHGNSPLDAAWTSEASVGPPPEGWHGPAVFSVPMTGPLPGQLGLSSLHTLPRLDRPHHHCCVALCLKHVLSDSVEMEQTTYPACRPDVSAKCSMSPCVRQPLHPRHSGSGPKKSITGTRGPQALHAGHSLSVVTPKQTPPPAMAPTMTLRREVIECNLGRLPSVRRSLESSTARFPPVLELISQGGFHLLTSSHWAVFWTKELGQRKAPLVESPGPSGRERTHVGRCPPSSPARGHIVSPGRGAHCR</sequence>
<dbReference type="PANTHER" id="PTHR14693">
    <property type="entry name" value="RIKEN CDNA 1700018B08"/>
    <property type="match status" value="1"/>
</dbReference>
<dbReference type="PANTHER" id="PTHR14693:SF0">
    <property type="entry name" value="RIKEN CDNA 1700018B08 GENE"/>
    <property type="match status" value="1"/>
</dbReference>